<reference evidence="7" key="1">
    <citation type="submission" date="2016-10" db="EMBL/GenBank/DDBJ databases">
        <authorList>
            <person name="Varghese N."/>
            <person name="Submissions S."/>
        </authorList>
    </citation>
    <scope>NUCLEOTIDE SEQUENCE [LARGE SCALE GENOMIC DNA]</scope>
    <source>
        <strain evidence="7">XBD2006</strain>
    </source>
</reference>
<evidence type="ECO:0000256" key="4">
    <source>
        <dbReference type="SAM" id="Coils"/>
    </source>
</evidence>
<keyword evidence="7" id="KW-1185">Reference proteome</keyword>
<dbReference type="InterPro" id="IPR038729">
    <property type="entry name" value="Rad50/SbcC_AAA"/>
</dbReference>
<dbReference type="GO" id="GO:0006302">
    <property type="term" value="P:double-strand break repair"/>
    <property type="evidence" value="ECO:0007669"/>
    <property type="project" value="InterPro"/>
</dbReference>
<comment type="subunit">
    <text evidence="2">Heterodimer of SbcC and SbcD.</text>
</comment>
<evidence type="ECO:0000256" key="1">
    <source>
        <dbReference type="ARBA" id="ARBA00006930"/>
    </source>
</evidence>
<feature type="coiled-coil region" evidence="4">
    <location>
        <begin position="217"/>
        <end position="299"/>
    </location>
</feature>
<dbReference type="InterPro" id="IPR027417">
    <property type="entry name" value="P-loop_NTPase"/>
</dbReference>
<keyword evidence="4" id="KW-0175">Coiled coil</keyword>
<feature type="domain" description="Rad50/SbcC-type AAA" evidence="5">
    <location>
        <begin position="5"/>
        <end position="294"/>
    </location>
</feature>
<accession>A0A1G5BDB6</accession>
<comment type="similarity">
    <text evidence="1">Belongs to the SMC family. SbcC subfamily.</text>
</comment>
<dbReference type="Pfam" id="PF13476">
    <property type="entry name" value="AAA_23"/>
    <property type="match status" value="1"/>
</dbReference>
<dbReference type="OrthoDB" id="9795626at2"/>
<dbReference type="PANTHER" id="PTHR32114">
    <property type="entry name" value="ABC TRANSPORTER ABCH.3"/>
    <property type="match status" value="1"/>
</dbReference>
<feature type="coiled-coil region" evidence="4">
    <location>
        <begin position="465"/>
        <end position="499"/>
    </location>
</feature>
<protein>
    <recommendedName>
        <fullName evidence="3">Nuclease SbcCD subunit C</fullName>
    </recommendedName>
</protein>
<dbReference type="AlphaFoldDB" id="A0A1G5BDB6"/>
<sequence length="682" mass="77827">MKFTKLVINNFMRFKGENTIQFSCDDDKNVTVVLGDNTVGKTTLAQAIRWVLYGEIISTQYEGNKDVTILNNDVLGNMTANDYAEVKVELDFEQEKNNSVNAYRIVRLATYARKFPQMTTRQISEKLKMYIKDGNTGSEIPYDNTGKDEGKVDELISEFLPKQLSSYFLFDGERWNDSKTTKADIRDSIYNLVGISPIRQMKYHLGEHGTRGSLSVIKRLEGKKSGVSEEYGRIEKEIEALYKKIEQNNKEIEDNKENAKHFWEKADEKQALLDSNPNVEQDQKEYKRLEGEISACTKRMESFYADIVDKFSGSYTYFAAPLMQEIVDMLDGVDLKGVDLPGVTNKTIETILSNHKCLCGHDIADGSPEEEALLKLKKLVPPAVIGTIVGNFKGKLAKWSADSADMYETIKNKADSFQSESDDKYDNEEQLAIKERKIDRKINFEVERRKLNEYKSKAREYDQAVTHAEGLNQSHEIRIKTLEEQKSTLEDKSEQNARLDVYIEYAKQLYEKACDIYGKKEGTLLNDLNAIIEKNFKEMFKEQEKYAKLDEDYVLRLYYKKISNSGDLSTTEATVLSEGEKIARNFAFIVSILELANNMKADNEDAEVLPLVLDGPFSKLSDVNTAKVASVMPKVAEQVIVFMLDKDWEPSGLGDFTDKKYMYRVSKNIDENSSSITHNTEA</sequence>
<gene>
    <name evidence="6" type="ORF">SAMN02910451_00668</name>
</gene>
<dbReference type="RefSeq" id="WP_074461421.1">
    <property type="nucleotide sequence ID" value="NZ_FMUR01000004.1"/>
</dbReference>
<organism evidence="6 7">
    <name type="scientific">Butyrivibrio hungatei</name>
    <dbReference type="NCBI Taxonomy" id="185008"/>
    <lineage>
        <taxon>Bacteria</taxon>
        <taxon>Bacillati</taxon>
        <taxon>Bacillota</taxon>
        <taxon>Clostridia</taxon>
        <taxon>Lachnospirales</taxon>
        <taxon>Lachnospiraceae</taxon>
        <taxon>Butyrivibrio</taxon>
    </lineage>
</organism>
<dbReference type="SUPFAM" id="SSF52540">
    <property type="entry name" value="P-loop containing nucleoside triphosphate hydrolases"/>
    <property type="match status" value="2"/>
</dbReference>
<evidence type="ECO:0000313" key="6">
    <source>
        <dbReference type="EMBL" id="SCX88145.1"/>
    </source>
</evidence>
<dbReference type="EMBL" id="FMUR01000004">
    <property type="protein sequence ID" value="SCX88145.1"/>
    <property type="molecule type" value="Genomic_DNA"/>
</dbReference>
<evidence type="ECO:0000256" key="3">
    <source>
        <dbReference type="ARBA" id="ARBA00013368"/>
    </source>
</evidence>
<name>A0A1G5BDB6_9FIRM</name>
<dbReference type="GO" id="GO:0016887">
    <property type="term" value="F:ATP hydrolysis activity"/>
    <property type="evidence" value="ECO:0007669"/>
    <property type="project" value="InterPro"/>
</dbReference>
<dbReference type="PANTHER" id="PTHR32114:SF2">
    <property type="entry name" value="ABC TRANSPORTER ABCH.3"/>
    <property type="match status" value="1"/>
</dbReference>
<dbReference type="Gene3D" id="3.40.50.300">
    <property type="entry name" value="P-loop containing nucleotide triphosphate hydrolases"/>
    <property type="match status" value="2"/>
</dbReference>
<evidence type="ECO:0000313" key="7">
    <source>
        <dbReference type="Proteomes" id="UP000183047"/>
    </source>
</evidence>
<evidence type="ECO:0000256" key="2">
    <source>
        <dbReference type="ARBA" id="ARBA00011322"/>
    </source>
</evidence>
<evidence type="ECO:0000259" key="5">
    <source>
        <dbReference type="Pfam" id="PF13476"/>
    </source>
</evidence>
<dbReference type="Proteomes" id="UP000183047">
    <property type="component" value="Unassembled WGS sequence"/>
</dbReference>
<proteinExistence type="inferred from homology"/>